<proteinExistence type="predicted"/>
<evidence type="ECO:0000313" key="1">
    <source>
        <dbReference type="EMBL" id="QHS98438.1"/>
    </source>
</evidence>
<name>A0A6C0C456_9ZZZZ</name>
<organism evidence="1">
    <name type="scientific">viral metagenome</name>
    <dbReference type="NCBI Taxonomy" id="1070528"/>
    <lineage>
        <taxon>unclassified sequences</taxon>
        <taxon>metagenomes</taxon>
        <taxon>organismal metagenomes</taxon>
    </lineage>
</organism>
<dbReference type="AlphaFoldDB" id="A0A6C0C456"/>
<protein>
    <submittedName>
        <fullName evidence="1">Uncharacterized protein</fullName>
    </submittedName>
</protein>
<accession>A0A6C0C456</accession>
<reference evidence="1" key="1">
    <citation type="journal article" date="2020" name="Nature">
        <title>Giant virus diversity and host interactions through global metagenomics.</title>
        <authorList>
            <person name="Schulz F."/>
            <person name="Roux S."/>
            <person name="Paez-Espino D."/>
            <person name="Jungbluth S."/>
            <person name="Walsh D.A."/>
            <person name="Denef V.J."/>
            <person name="McMahon K.D."/>
            <person name="Konstantinidis K.T."/>
            <person name="Eloe-Fadrosh E.A."/>
            <person name="Kyrpides N.C."/>
            <person name="Woyke T."/>
        </authorList>
    </citation>
    <scope>NUCLEOTIDE SEQUENCE</scope>
    <source>
        <strain evidence="1">GVMAG-M-3300020185-18</strain>
    </source>
</reference>
<dbReference type="EMBL" id="MN739316">
    <property type="protein sequence ID" value="QHS98438.1"/>
    <property type="molecule type" value="Genomic_DNA"/>
</dbReference>
<sequence>MQNAMFDQSTLMSEDELIKYLEMEFDYDDRQTELSKTKQSSDNTKSTESTYYKELIDKFKSDFPDIWSTIYEETTATDKELINDNKYILSLFIDILYTHSPKIQKIKKIFNKPHNSSKNLSLAFDEAVKSNTKPSTSQQNQPPVKFLGFTPIQQGGRNTFFLVDDILQLNDTGIDWCKTDQQNCQSDVDKFENFSNMLFRFIEYNDDNCIVKLIHPHDLYEQWGGEDSDDLIFPDKYLIKKDL</sequence>